<gene>
    <name evidence="7" type="primary">gbuC</name>
    <name evidence="7" type="ORF">APU01nite_17870</name>
    <name evidence="8" type="ORF">SAMN04488100_12232</name>
</gene>
<dbReference type="SUPFAM" id="SSF53850">
    <property type="entry name" value="Periplasmic binding protein-like II"/>
    <property type="match status" value="2"/>
</dbReference>
<sequence length="299" mass="33263">MKKITLSKTAVLLAAPLLLTGCGDSDSEASQEENVGEAMEYTITGIEPGAGMSQIARQTLEEYDNLEGWEIQESSTAGMLTELEQAINNEEPIVVAGWTPHYKFEQYDLKILDDPKNVFGDAEGIYTLTRTGLEEEMPEAFEVLSRFEWEPEHMQAIMLEALERDFEEVTAEWVEDNRELVDEWTEGIDKVDGESFELGSIPWDTERSSSNVMARVLEEIGYDVKITNLDPAVLYQALNQGEVDATVGAWLPTAQGAFMETYGENIVDLGPNLNGTVVGFVVPAYMEDIDSIEDLPARD</sequence>
<dbReference type="OrthoDB" id="9787902at2"/>
<dbReference type="InterPro" id="IPR007210">
    <property type="entry name" value="ABC_Gly_betaine_transp_sub-bd"/>
</dbReference>
<dbReference type="Proteomes" id="UP000198548">
    <property type="component" value="Unassembled WGS sequence"/>
</dbReference>
<dbReference type="RefSeq" id="WP_091488772.1">
    <property type="nucleotide sequence ID" value="NZ_BJUX01000022.1"/>
</dbReference>
<feature type="domain" description="ABC-type glycine betaine transport system substrate-binding" evidence="6">
    <location>
        <begin position="33"/>
        <end position="175"/>
    </location>
</feature>
<evidence type="ECO:0000313" key="8">
    <source>
        <dbReference type="EMBL" id="SEM05016.1"/>
    </source>
</evidence>
<evidence type="ECO:0000256" key="2">
    <source>
        <dbReference type="ARBA" id="ARBA00022448"/>
    </source>
</evidence>
<feature type="domain" description="ABC-type glycine betaine transport system substrate-binding" evidence="6">
    <location>
        <begin position="197"/>
        <end position="295"/>
    </location>
</feature>
<dbReference type="GO" id="GO:0005275">
    <property type="term" value="F:amine transmembrane transporter activity"/>
    <property type="evidence" value="ECO:0007669"/>
    <property type="project" value="TreeGrafter"/>
</dbReference>
<evidence type="ECO:0000313" key="9">
    <source>
        <dbReference type="Proteomes" id="UP000198548"/>
    </source>
</evidence>
<dbReference type="Pfam" id="PF04069">
    <property type="entry name" value="OpuAC"/>
    <property type="match status" value="2"/>
</dbReference>
<dbReference type="PANTHER" id="PTHR47737:SF1">
    <property type="entry name" value="GLYCINE BETAINE_PROLINE BETAINE TRANSPORT SYSTEM PERMEASE PROTEIN PROW"/>
    <property type="match status" value="1"/>
</dbReference>
<dbReference type="PROSITE" id="PS51257">
    <property type="entry name" value="PROKAR_LIPOPROTEIN"/>
    <property type="match status" value="1"/>
</dbReference>
<keyword evidence="2" id="KW-0813">Transport</keyword>
<feature type="signal peptide" evidence="5">
    <location>
        <begin position="1"/>
        <end position="21"/>
    </location>
</feature>
<evidence type="ECO:0000313" key="7">
    <source>
        <dbReference type="EMBL" id="GEK89748.1"/>
    </source>
</evidence>
<feature type="chain" id="PRO_5039472215" evidence="5">
    <location>
        <begin position="22"/>
        <end position="299"/>
    </location>
</feature>
<keyword evidence="5" id="KW-0732">Signal</keyword>
<reference evidence="8 9" key="1">
    <citation type="submission" date="2016-10" db="EMBL/GenBank/DDBJ databases">
        <authorList>
            <person name="de Groot N.N."/>
        </authorList>
    </citation>
    <scope>NUCLEOTIDE SEQUENCE [LARGE SCALE GENOMIC DNA]</scope>
    <source>
        <strain evidence="8 9">DSM 19182</strain>
    </source>
</reference>
<dbReference type="GO" id="GO:0043190">
    <property type="term" value="C:ATP-binding cassette (ABC) transporter complex"/>
    <property type="evidence" value="ECO:0007669"/>
    <property type="project" value="InterPro"/>
</dbReference>
<accession>A0A1H7V6Z4</accession>
<name>A0A1H7V6Z4_9LACT</name>
<evidence type="ECO:0000256" key="1">
    <source>
        <dbReference type="ARBA" id="ARBA00004236"/>
    </source>
</evidence>
<dbReference type="GO" id="GO:0015226">
    <property type="term" value="F:carnitine transmembrane transporter activity"/>
    <property type="evidence" value="ECO:0007669"/>
    <property type="project" value="TreeGrafter"/>
</dbReference>
<dbReference type="GO" id="GO:0031460">
    <property type="term" value="P:glycine betaine transport"/>
    <property type="evidence" value="ECO:0007669"/>
    <property type="project" value="TreeGrafter"/>
</dbReference>
<keyword evidence="10" id="KW-1185">Reference proteome</keyword>
<dbReference type="GO" id="GO:0015871">
    <property type="term" value="P:choline transport"/>
    <property type="evidence" value="ECO:0007669"/>
    <property type="project" value="TreeGrafter"/>
</dbReference>
<dbReference type="Proteomes" id="UP000321425">
    <property type="component" value="Unassembled WGS sequence"/>
</dbReference>
<dbReference type="AlphaFoldDB" id="A0A1H7V6Z4"/>
<protein>
    <submittedName>
        <fullName evidence="8">Glycine betaine/proline transport system substrate-binding protein</fullName>
    </submittedName>
    <submittedName>
        <fullName evidence="7">Glycine/betaine ABC transporter substrate-binding protein</fullName>
    </submittedName>
</protein>
<organism evidence="8 9">
    <name type="scientific">Alkalibacterium putridalgicola</name>
    <dbReference type="NCBI Taxonomy" id="426703"/>
    <lineage>
        <taxon>Bacteria</taxon>
        <taxon>Bacillati</taxon>
        <taxon>Bacillota</taxon>
        <taxon>Bacilli</taxon>
        <taxon>Lactobacillales</taxon>
        <taxon>Carnobacteriaceae</taxon>
        <taxon>Alkalibacterium</taxon>
    </lineage>
</organism>
<evidence type="ECO:0000313" key="10">
    <source>
        <dbReference type="Proteomes" id="UP000321425"/>
    </source>
</evidence>
<comment type="subcellular location">
    <subcellularLocation>
        <location evidence="1">Cell membrane</location>
    </subcellularLocation>
</comment>
<proteinExistence type="predicted"/>
<dbReference type="EMBL" id="BJUX01000022">
    <property type="protein sequence ID" value="GEK89748.1"/>
    <property type="molecule type" value="Genomic_DNA"/>
</dbReference>
<evidence type="ECO:0000256" key="4">
    <source>
        <dbReference type="ARBA" id="ARBA00023136"/>
    </source>
</evidence>
<keyword evidence="4" id="KW-0472">Membrane</keyword>
<evidence type="ECO:0000259" key="6">
    <source>
        <dbReference type="Pfam" id="PF04069"/>
    </source>
</evidence>
<dbReference type="STRING" id="426703.SAMN04488100_12232"/>
<keyword evidence="3" id="KW-1003">Cell membrane</keyword>
<dbReference type="PANTHER" id="PTHR47737">
    <property type="entry name" value="GLYCINE BETAINE/PROLINE BETAINE TRANSPORT SYSTEM PERMEASE PROTEIN PROW"/>
    <property type="match status" value="1"/>
</dbReference>
<dbReference type="EMBL" id="FOBL01000022">
    <property type="protein sequence ID" value="SEM05016.1"/>
    <property type="molecule type" value="Genomic_DNA"/>
</dbReference>
<dbReference type="Gene3D" id="3.40.190.100">
    <property type="entry name" value="Glycine betaine-binding periplasmic protein, domain 2"/>
    <property type="match status" value="1"/>
</dbReference>
<evidence type="ECO:0000256" key="5">
    <source>
        <dbReference type="SAM" id="SignalP"/>
    </source>
</evidence>
<dbReference type="Gene3D" id="3.10.105.10">
    <property type="entry name" value="Dipeptide-binding Protein, Domain 3"/>
    <property type="match status" value="1"/>
</dbReference>
<evidence type="ECO:0000256" key="3">
    <source>
        <dbReference type="ARBA" id="ARBA00022475"/>
    </source>
</evidence>
<reference evidence="7 10" key="2">
    <citation type="submission" date="2019-07" db="EMBL/GenBank/DDBJ databases">
        <title>Whole genome shotgun sequence of Alkalibacterium putridalgicola NBRC 103243.</title>
        <authorList>
            <person name="Hosoyama A."/>
            <person name="Uohara A."/>
            <person name="Ohji S."/>
            <person name="Ichikawa N."/>
        </authorList>
    </citation>
    <scope>NUCLEOTIDE SEQUENCE [LARGE SCALE GENOMIC DNA]</scope>
    <source>
        <strain evidence="7 10">NBRC 103243</strain>
    </source>
</reference>